<sequence length="114" mass="12610">MMDDIRAVLQQFKDMSTKNEYESVYAERREAGGCSLLKAPDAQTAQDLVRGLVKVGYQQRGQLRQDFLRWAAILEKGNQAVTLTVDPLTNETDGGRLAGCQAEVTLSLTDMSGR</sequence>
<organism evidence="1 2">
    <name type="scientific">Deinococcus hohokamensis</name>
    <dbReference type="NCBI Taxonomy" id="309883"/>
    <lineage>
        <taxon>Bacteria</taxon>
        <taxon>Thermotogati</taxon>
        <taxon>Deinococcota</taxon>
        <taxon>Deinococci</taxon>
        <taxon>Deinococcales</taxon>
        <taxon>Deinococcaceae</taxon>
        <taxon>Deinococcus</taxon>
    </lineage>
</organism>
<dbReference type="Proteomes" id="UP001595952">
    <property type="component" value="Unassembled WGS sequence"/>
</dbReference>
<evidence type="ECO:0000313" key="2">
    <source>
        <dbReference type="Proteomes" id="UP001595952"/>
    </source>
</evidence>
<evidence type="ECO:0000313" key="1">
    <source>
        <dbReference type="EMBL" id="MFC4640314.1"/>
    </source>
</evidence>
<reference evidence="2" key="1">
    <citation type="journal article" date="2019" name="Int. J. Syst. Evol. Microbiol.">
        <title>The Global Catalogue of Microorganisms (GCM) 10K type strain sequencing project: providing services to taxonomists for standard genome sequencing and annotation.</title>
        <authorList>
            <consortium name="The Broad Institute Genomics Platform"/>
            <consortium name="The Broad Institute Genome Sequencing Center for Infectious Disease"/>
            <person name="Wu L."/>
            <person name="Ma J."/>
        </authorList>
    </citation>
    <scope>NUCLEOTIDE SEQUENCE [LARGE SCALE GENOMIC DNA]</scope>
    <source>
        <strain evidence="2">CCUG 55995</strain>
    </source>
</reference>
<dbReference type="EMBL" id="JBHSEI010000015">
    <property type="protein sequence ID" value="MFC4640314.1"/>
    <property type="molecule type" value="Genomic_DNA"/>
</dbReference>
<comment type="caution">
    <text evidence="1">The sequence shown here is derived from an EMBL/GenBank/DDBJ whole genome shotgun (WGS) entry which is preliminary data.</text>
</comment>
<gene>
    <name evidence="1" type="ORF">ACFO0D_18450</name>
</gene>
<keyword evidence="2" id="KW-1185">Reference proteome</keyword>
<accession>A0ABV9IDT3</accession>
<protein>
    <submittedName>
        <fullName evidence="1">Uncharacterized protein</fullName>
    </submittedName>
</protein>
<name>A0ABV9IDT3_9DEIO</name>
<proteinExistence type="predicted"/>